<evidence type="ECO:0008006" key="3">
    <source>
        <dbReference type="Google" id="ProtNLM"/>
    </source>
</evidence>
<dbReference type="AlphaFoldDB" id="A0ABD0YB90"/>
<reference evidence="1 2" key="1">
    <citation type="submission" date="2024-07" db="EMBL/GenBank/DDBJ databases">
        <title>Chromosome-level genome assembly of the water stick insect Ranatra chinensis (Heteroptera: Nepidae).</title>
        <authorList>
            <person name="Liu X."/>
        </authorList>
    </citation>
    <scope>NUCLEOTIDE SEQUENCE [LARGE SCALE GENOMIC DNA]</scope>
    <source>
        <strain evidence="1">Cailab_2021Rc</strain>
        <tissue evidence="1">Muscle</tissue>
    </source>
</reference>
<dbReference type="Proteomes" id="UP001558652">
    <property type="component" value="Unassembled WGS sequence"/>
</dbReference>
<proteinExistence type="predicted"/>
<dbReference type="PANTHER" id="PTHR21301">
    <property type="entry name" value="REVERSE TRANSCRIPTASE"/>
    <property type="match status" value="1"/>
</dbReference>
<organism evidence="1 2">
    <name type="scientific">Ranatra chinensis</name>
    <dbReference type="NCBI Taxonomy" id="642074"/>
    <lineage>
        <taxon>Eukaryota</taxon>
        <taxon>Metazoa</taxon>
        <taxon>Ecdysozoa</taxon>
        <taxon>Arthropoda</taxon>
        <taxon>Hexapoda</taxon>
        <taxon>Insecta</taxon>
        <taxon>Pterygota</taxon>
        <taxon>Neoptera</taxon>
        <taxon>Paraneoptera</taxon>
        <taxon>Hemiptera</taxon>
        <taxon>Heteroptera</taxon>
        <taxon>Panheteroptera</taxon>
        <taxon>Nepomorpha</taxon>
        <taxon>Nepidae</taxon>
        <taxon>Ranatrinae</taxon>
        <taxon>Ranatra</taxon>
    </lineage>
</organism>
<keyword evidence="2" id="KW-1185">Reference proteome</keyword>
<gene>
    <name evidence="1" type="ORF">AAG570_007527</name>
</gene>
<sequence length="224" mass="25358">MIEVPHGNPERLFGLQPVRVVLLRQVPNYNPVRDYPTIGGLLAAVVVAGAVPGQLPVARVFPRTSAALVIDKCRVFRSRPRVEWGFQRFASRGGSIFRKCLHPALVYAVSRFRTVQRIKDKFNVTSYYRYVDDTICIIEDADNTASDILNFLNSAHPNLTYTIESETDNKLNFLDLTIEKTGQKLEDRKRNANEVGNMALPDPKRVKEEGNIKRYICPIESVVL</sequence>
<accession>A0ABD0YB90</accession>
<comment type="caution">
    <text evidence="1">The sequence shown here is derived from an EMBL/GenBank/DDBJ whole genome shotgun (WGS) entry which is preliminary data.</text>
</comment>
<name>A0ABD0YB90_9HEMI</name>
<protein>
    <recommendedName>
        <fullName evidence="3">Reverse transcriptase domain-containing protein</fullName>
    </recommendedName>
</protein>
<evidence type="ECO:0000313" key="1">
    <source>
        <dbReference type="EMBL" id="KAL1115498.1"/>
    </source>
</evidence>
<dbReference type="EMBL" id="JBFDAA010000020">
    <property type="protein sequence ID" value="KAL1115498.1"/>
    <property type="molecule type" value="Genomic_DNA"/>
</dbReference>
<evidence type="ECO:0000313" key="2">
    <source>
        <dbReference type="Proteomes" id="UP001558652"/>
    </source>
</evidence>
<dbReference type="PANTHER" id="PTHR21301:SF10">
    <property type="entry name" value="REVERSE TRANSCRIPTASE DOMAIN-CONTAINING PROTEIN"/>
    <property type="match status" value="1"/>
</dbReference>